<keyword evidence="1" id="KW-0862">Zinc</keyword>
<dbReference type="InterPro" id="IPR013087">
    <property type="entry name" value="Znf_C2H2_type"/>
</dbReference>
<keyword evidence="1" id="KW-0479">Metal-binding</keyword>
<dbReference type="PROSITE" id="PS50157">
    <property type="entry name" value="ZINC_FINGER_C2H2_2"/>
    <property type="match status" value="1"/>
</dbReference>
<dbReference type="Proteomes" id="UP000694844">
    <property type="component" value="Chromosome 10"/>
</dbReference>
<dbReference type="AlphaFoldDB" id="A0A8B8C7L1"/>
<dbReference type="GeneID" id="111116960"/>
<protein>
    <submittedName>
        <fullName evidence="4">Uncharacterized protein LOC111116960 isoform X1</fullName>
    </submittedName>
</protein>
<accession>A0A8B8C7L1</accession>
<name>A0A8B8C7L1_CRAVI</name>
<proteinExistence type="predicted"/>
<keyword evidence="1" id="KW-0863">Zinc-finger</keyword>
<evidence type="ECO:0000313" key="3">
    <source>
        <dbReference type="Proteomes" id="UP000694844"/>
    </source>
</evidence>
<dbReference type="KEGG" id="cvn:111116960"/>
<dbReference type="GO" id="GO:0008270">
    <property type="term" value="F:zinc ion binding"/>
    <property type="evidence" value="ECO:0007669"/>
    <property type="project" value="UniProtKB-KW"/>
</dbReference>
<evidence type="ECO:0000313" key="4">
    <source>
        <dbReference type="RefSeq" id="XP_022311722.1"/>
    </source>
</evidence>
<dbReference type="PROSITE" id="PS00028">
    <property type="entry name" value="ZINC_FINGER_C2H2_1"/>
    <property type="match status" value="1"/>
</dbReference>
<gene>
    <name evidence="4" type="primary">LOC111116960</name>
</gene>
<dbReference type="InterPro" id="IPR046496">
    <property type="entry name" value="DUF6589"/>
</dbReference>
<dbReference type="OrthoDB" id="5952546at2759"/>
<reference evidence="4" key="1">
    <citation type="submission" date="2025-08" db="UniProtKB">
        <authorList>
            <consortium name="RefSeq"/>
        </authorList>
    </citation>
    <scope>IDENTIFICATION</scope>
    <source>
        <tissue evidence="4">Whole sample</tissue>
    </source>
</reference>
<evidence type="ECO:0000256" key="1">
    <source>
        <dbReference type="PROSITE-ProRule" id="PRU00042"/>
    </source>
</evidence>
<feature type="domain" description="C2H2-type" evidence="2">
    <location>
        <begin position="737"/>
        <end position="765"/>
    </location>
</feature>
<sequence>MATAATSTTPRKTCVLSDVCILCGFSFVQIEKTVDGEEKTHKFHQIKLKLNSERLENIRKLTGLTDVDVTNIINAGVCRKCYRTVESVLKTESKHDSIKQKFREMALNTVKTNMLQLLSPSRKTITKRMLRSPSMPSAKKQSFDVSYVKLVKMAPFQDLTNTFISIESKRTELPQPVTFQQPICSAYVPIAPKAKKISIAYPSGTRRELVRNAQEKKICRAIVQGRSSGKAAKSIISILSETNKEEIVNAASLIIASESKDLCKKHSGSILQKKDNDSILEFSWDMFHKELQLRAPNILQVIASAVCDVPVKVEDKKFAHILHSVASVLHGRSAEMSSLHYQIGFILAHRGCTQRDIDRLAKCGITVTSKSIHNKLLSWKDDLDKSVLQLKEEWEQGKEGCMKYQIVGDNWDKKILPSFRTSLNQTISIHLFNTVLVVDRVQISPTTTAQNSAPDEIPFQKFIPSVREQTQLKKELTFIVATSVISNIDQLSDLFGNIYPKHFVHKYSEHAGKKTQQFPIGLFDCNETKTADVIELLSDLQRKYVPKRNEEIVEPLFFGGDRLTDERIQCAQEAMLNGNSPTLRLEGFISKMEDFHRLVNFLEAICKLTYKTDSGSDRGTAYYFRNLLNYRNVKGEVKNAYRAYKMLYYCIFDAICCSLFLKEFNIQDMDEPFSFPKDFEKASSEEKIIWLEDACAKVMDKYFFEGCIDIMEKLRSIVTDIQHPENYWISNLANGRVHCHHCEKTYKYVGSLKSHENQVHNVDIKMPSSKPLKVSDELNGYLMLLFKLVILHKNLDTAVDMADGERSVKSSKFELPIYNKTNKTKYAIGSIHLIAMTEGLLNEEQTERLKANRFVNMQGGINNNLALDEFVEILNRDSKVTCSGFQTKESIIAHSQEFPHLINIAKHFDHMCGITARKGFHHLPSYTEDVKKVVKELFDINAFSLIDGRKISSKNLYCNKSIYEESFCGLSTLILRHRPTVLYHRLRNKHV</sequence>
<evidence type="ECO:0000259" key="2">
    <source>
        <dbReference type="PROSITE" id="PS50157"/>
    </source>
</evidence>
<keyword evidence="3" id="KW-1185">Reference proteome</keyword>
<dbReference type="RefSeq" id="XP_022311722.1">
    <property type="nucleotide sequence ID" value="XM_022456014.1"/>
</dbReference>
<organism evidence="3 4">
    <name type="scientific">Crassostrea virginica</name>
    <name type="common">Eastern oyster</name>
    <dbReference type="NCBI Taxonomy" id="6565"/>
    <lineage>
        <taxon>Eukaryota</taxon>
        <taxon>Metazoa</taxon>
        <taxon>Spiralia</taxon>
        <taxon>Lophotrochozoa</taxon>
        <taxon>Mollusca</taxon>
        <taxon>Bivalvia</taxon>
        <taxon>Autobranchia</taxon>
        <taxon>Pteriomorphia</taxon>
        <taxon>Ostreida</taxon>
        <taxon>Ostreoidea</taxon>
        <taxon>Ostreidae</taxon>
        <taxon>Crassostrea</taxon>
    </lineage>
</organism>
<dbReference type="Pfam" id="PF20231">
    <property type="entry name" value="DUF6589"/>
    <property type="match status" value="1"/>
</dbReference>